<gene>
    <name evidence="2" type="ORF">AYBTSS11_LOCUS9206</name>
</gene>
<accession>A0AA86VCH9</accession>
<organism evidence="2 3">
    <name type="scientific">Sphenostylis stenocarpa</name>
    <dbReference type="NCBI Taxonomy" id="92480"/>
    <lineage>
        <taxon>Eukaryota</taxon>
        <taxon>Viridiplantae</taxon>
        <taxon>Streptophyta</taxon>
        <taxon>Embryophyta</taxon>
        <taxon>Tracheophyta</taxon>
        <taxon>Spermatophyta</taxon>
        <taxon>Magnoliopsida</taxon>
        <taxon>eudicotyledons</taxon>
        <taxon>Gunneridae</taxon>
        <taxon>Pentapetalae</taxon>
        <taxon>rosids</taxon>
        <taxon>fabids</taxon>
        <taxon>Fabales</taxon>
        <taxon>Fabaceae</taxon>
        <taxon>Papilionoideae</taxon>
        <taxon>50 kb inversion clade</taxon>
        <taxon>NPAAA clade</taxon>
        <taxon>indigoferoid/millettioid clade</taxon>
        <taxon>Phaseoleae</taxon>
        <taxon>Sphenostylis</taxon>
    </lineage>
</organism>
<feature type="region of interest" description="Disordered" evidence="1">
    <location>
        <begin position="1"/>
        <end position="24"/>
    </location>
</feature>
<sequence>MRGDREGQNKMQGRKGEDEWSRSGLVDRGGCGLWGHRNGGGRVVGLKARWWLQRWLWGWRRQAW</sequence>
<name>A0AA86VCH9_9FABA</name>
<proteinExistence type="predicted"/>
<protein>
    <submittedName>
        <fullName evidence="2">Uncharacterized protein</fullName>
    </submittedName>
</protein>
<reference evidence="2" key="1">
    <citation type="submission" date="2023-10" db="EMBL/GenBank/DDBJ databases">
        <authorList>
            <person name="Domelevo Entfellner J.-B."/>
        </authorList>
    </citation>
    <scope>NUCLEOTIDE SEQUENCE</scope>
</reference>
<dbReference type="Gramene" id="rna-AYBTSS11_LOCUS9206">
    <property type="protein sequence ID" value="CAJ1939563.1"/>
    <property type="gene ID" value="gene-AYBTSS11_LOCUS9206"/>
</dbReference>
<dbReference type="Proteomes" id="UP001189624">
    <property type="component" value="Chromosome 3"/>
</dbReference>
<dbReference type="EMBL" id="OY731400">
    <property type="protein sequence ID" value="CAJ1939563.1"/>
    <property type="molecule type" value="Genomic_DNA"/>
</dbReference>
<keyword evidence="3" id="KW-1185">Reference proteome</keyword>
<evidence type="ECO:0000256" key="1">
    <source>
        <dbReference type="SAM" id="MobiDB-lite"/>
    </source>
</evidence>
<evidence type="ECO:0000313" key="2">
    <source>
        <dbReference type="EMBL" id="CAJ1939563.1"/>
    </source>
</evidence>
<evidence type="ECO:0000313" key="3">
    <source>
        <dbReference type="Proteomes" id="UP001189624"/>
    </source>
</evidence>
<dbReference type="AlphaFoldDB" id="A0AA86VCH9"/>
<feature type="compositionally biased region" description="Basic and acidic residues" evidence="1">
    <location>
        <begin position="1"/>
        <end position="21"/>
    </location>
</feature>